<reference evidence="2 3" key="1">
    <citation type="submission" date="2021-06" db="EMBL/GenBank/DDBJ databases">
        <authorList>
            <person name="Palmer J.M."/>
        </authorList>
    </citation>
    <scope>NUCLEOTIDE SEQUENCE [LARGE SCALE GENOMIC DNA]</scope>
    <source>
        <strain evidence="2 3">AS_MEX2019</strain>
        <tissue evidence="2">Muscle</tissue>
    </source>
</reference>
<evidence type="ECO:0000313" key="2">
    <source>
        <dbReference type="EMBL" id="MEQ2299686.1"/>
    </source>
</evidence>
<feature type="compositionally biased region" description="Low complexity" evidence="1">
    <location>
        <begin position="38"/>
        <end position="52"/>
    </location>
</feature>
<comment type="caution">
    <text evidence="2">The sequence shown here is derived from an EMBL/GenBank/DDBJ whole genome shotgun (WGS) entry which is preliminary data.</text>
</comment>
<feature type="non-terminal residue" evidence="2">
    <location>
        <position position="1"/>
    </location>
</feature>
<feature type="region of interest" description="Disordered" evidence="1">
    <location>
        <begin position="33"/>
        <end position="89"/>
    </location>
</feature>
<evidence type="ECO:0000256" key="1">
    <source>
        <dbReference type="SAM" id="MobiDB-lite"/>
    </source>
</evidence>
<proteinExistence type="predicted"/>
<evidence type="ECO:0000313" key="3">
    <source>
        <dbReference type="Proteomes" id="UP001469553"/>
    </source>
</evidence>
<accession>A0ABV0Z232</accession>
<dbReference type="Proteomes" id="UP001469553">
    <property type="component" value="Unassembled WGS sequence"/>
</dbReference>
<feature type="compositionally biased region" description="Polar residues" evidence="1">
    <location>
        <begin position="80"/>
        <end position="89"/>
    </location>
</feature>
<sequence>GSQRSASLPSKSCKHGSPLSNFFDVIKQLFSDEKNIQTSHSPGAPTSTSSPTKHAPGSRPTLAPPSDSKSPPGKDKTKMAASNRTQEHP</sequence>
<organism evidence="2 3">
    <name type="scientific">Ameca splendens</name>
    <dbReference type="NCBI Taxonomy" id="208324"/>
    <lineage>
        <taxon>Eukaryota</taxon>
        <taxon>Metazoa</taxon>
        <taxon>Chordata</taxon>
        <taxon>Craniata</taxon>
        <taxon>Vertebrata</taxon>
        <taxon>Euteleostomi</taxon>
        <taxon>Actinopterygii</taxon>
        <taxon>Neopterygii</taxon>
        <taxon>Teleostei</taxon>
        <taxon>Neoteleostei</taxon>
        <taxon>Acanthomorphata</taxon>
        <taxon>Ovalentaria</taxon>
        <taxon>Atherinomorphae</taxon>
        <taxon>Cyprinodontiformes</taxon>
        <taxon>Goodeidae</taxon>
        <taxon>Ameca</taxon>
    </lineage>
</organism>
<keyword evidence="3" id="KW-1185">Reference proteome</keyword>
<gene>
    <name evidence="2" type="ORF">AMECASPLE_017708</name>
</gene>
<dbReference type="EMBL" id="JAHRIP010048365">
    <property type="protein sequence ID" value="MEQ2299686.1"/>
    <property type="molecule type" value="Genomic_DNA"/>
</dbReference>
<name>A0ABV0Z232_9TELE</name>
<protein>
    <submittedName>
        <fullName evidence="2">Uncharacterized protein</fullName>
    </submittedName>
</protein>